<keyword evidence="2 12" id="KW-1003">Cell membrane</keyword>
<evidence type="ECO:0000256" key="6">
    <source>
        <dbReference type="ARBA" id="ARBA00022737"/>
    </source>
</evidence>
<dbReference type="Pfam" id="PF13091">
    <property type="entry name" value="PLDc_2"/>
    <property type="match status" value="2"/>
</dbReference>
<evidence type="ECO:0000256" key="11">
    <source>
        <dbReference type="ARBA" id="ARBA00023264"/>
    </source>
</evidence>
<proteinExistence type="inferred from homology"/>
<dbReference type="Gene3D" id="3.30.870.10">
    <property type="entry name" value="Endonuclease Chain A"/>
    <property type="match status" value="2"/>
</dbReference>
<evidence type="ECO:0000256" key="3">
    <source>
        <dbReference type="ARBA" id="ARBA00022516"/>
    </source>
</evidence>
<name>A0ABT8NGS8_9BACL</name>
<feature type="active site" evidence="12">
    <location>
        <position position="394"/>
    </location>
</feature>
<evidence type="ECO:0000256" key="9">
    <source>
        <dbReference type="ARBA" id="ARBA00023136"/>
    </source>
</evidence>
<dbReference type="SMART" id="SM00155">
    <property type="entry name" value="PLDc"/>
    <property type="match status" value="2"/>
</dbReference>
<keyword evidence="5 12" id="KW-0812">Transmembrane</keyword>
<dbReference type="InterPro" id="IPR027379">
    <property type="entry name" value="CLS_N"/>
</dbReference>
<organism evidence="15 16">
    <name type="scientific">Planococcus shenhongbingii</name>
    <dbReference type="NCBI Taxonomy" id="3058398"/>
    <lineage>
        <taxon>Bacteria</taxon>
        <taxon>Bacillati</taxon>
        <taxon>Bacillota</taxon>
        <taxon>Bacilli</taxon>
        <taxon>Bacillales</taxon>
        <taxon>Caryophanaceae</taxon>
        <taxon>Planococcus</taxon>
    </lineage>
</organism>
<evidence type="ECO:0000313" key="16">
    <source>
        <dbReference type="Proteomes" id="UP001172142"/>
    </source>
</evidence>
<sequence length="476" mass="53868">MSNILFLTNTVLAVSILFIERKRATSKWAWFMVLFFLPYLGLLLYLLFGKPHRKNKGKHSTAYSNPKILNLSDQQLTAIDEGSFSYPSEVAEEWQHLIRMNLKSGVAPFTQNNQLEIYTDGKRKFEALFKDIEAANSHIHLEYYMVKNDAIGKKLIELLTEKARQGIEVLFLYDDIGSNSLPKNFFDAFLAAGGRAAASLRSRLPFGNPRVNYRNHRKIAILDGKVGFIGGFNVGDEYLGRDEKFGYWRDTHLRFEGEAVHSLQHRFLSDWNQTSENLPVKYEESYFPAVEVSEGAGMQVVASGPDESLDQIKNGYLRMIAQARKSIYIQTPYLIPDLAILDALSTAALSGIDVRVMIPSKADHIFVFSASLSYAKDLVNTGVKVYTYGNGFLHAKTIVVDGKVFSIGSANMDVRSFSLNYEANAFGYDVKTAEEMILLYFNDLKLSEELTKEYFQELSLINRFRLQIAQLVAPIL</sequence>
<comment type="caution">
    <text evidence="15">The sequence shown here is derived from an EMBL/GenBank/DDBJ whole genome shotgun (WGS) entry which is preliminary data.</text>
</comment>
<dbReference type="Pfam" id="PF13396">
    <property type="entry name" value="PLDc_N"/>
    <property type="match status" value="1"/>
</dbReference>
<evidence type="ECO:0000256" key="8">
    <source>
        <dbReference type="ARBA" id="ARBA00023098"/>
    </source>
</evidence>
<dbReference type="RefSeq" id="WP_301857483.1">
    <property type="nucleotide sequence ID" value="NZ_JAUJWU010000005.1"/>
</dbReference>
<feature type="active site" evidence="12">
    <location>
        <position position="216"/>
    </location>
</feature>
<protein>
    <recommendedName>
        <fullName evidence="12 13">Cardiolipin synthase</fullName>
        <shortName evidence="12">CL synthase</shortName>
        <ecNumber evidence="12 13">2.7.8.-</ecNumber>
    </recommendedName>
</protein>
<dbReference type="InterPro" id="IPR001736">
    <property type="entry name" value="PLipase_D/transphosphatidylase"/>
</dbReference>
<comment type="catalytic activity">
    <reaction evidence="12">
        <text>2 a 1,2-diacyl-sn-glycero-3-phospho-(1'-sn-glycerol) = a cardiolipin + glycerol</text>
        <dbReference type="Rhea" id="RHEA:31451"/>
        <dbReference type="ChEBI" id="CHEBI:17754"/>
        <dbReference type="ChEBI" id="CHEBI:62237"/>
        <dbReference type="ChEBI" id="CHEBI:64716"/>
    </reaction>
</comment>
<comment type="subcellular location">
    <subcellularLocation>
        <location evidence="1 12">Cell membrane</location>
        <topology evidence="1 12">Multi-pass membrane protein</topology>
    </subcellularLocation>
</comment>
<evidence type="ECO:0000256" key="5">
    <source>
        <dbReference type="ARBA" id="ARBA00022692"/>
    </source>
</evidence>
<feature type="active site" evidence="12">
    <location>
        <position position="218"/>
    </location>
</feature>
<keyword evidence="8 12" id="KW-0443">Lipid metabolism</keyword>
<accession>A0ABT8NGS8</accession>
<dbReference type="PANTHER" id="PTHR21248:SF22">
    <property type="entry name" value="PHOSPHOLIPASE D"/>
    <property type="match status" value="1"/>
</dbReference>
<keyword evidence="6" id="KW-0677">Repeat</keyword>
<keyword evidence="7 12" id="KW-1133">Transmembrane helix</keyword>
<evidence type="ECO:0000259" key="14">
    <source>
        <dbReference type="PROSITE" id="PS50035"/>
    </source>
</evidence>
<gene>
    <name evidence="15" type="primary">cls</name>
    <name evidence="15" type="ORF">QWY13_15670</name>
</gene>
<evidence type="ECO:0000256" key="12">
    <source>
        <dbReference type="HAMAP-Rule" id="MF_01916"/>
    </source>
</evidence>
<dbReference type="PANTHER" id="PTHR21248">
    <property type="entry name" value="CARDIOLIPIN SYNTHASE"/>
    <property type="match status" value="1"/>
</dbReference>
<evidence type="ECO:0000256" key="1">
    <source>
        <dbReference type="ARBA" id="ARBA00004651"/>
    </source>
</evidence>
<feature type="transmembrane region" description="Helical" evidence="12">
    <location>
        <begin position="28"/>
        <end position="48"/>
    </location>
</feature>
<dbReference type="EMBL" id="JAUJWU010000005">
    <property type="protein sequence ID" value="MDN7246919.1"/>
    <property type="molecule type" value="Genomic_DNA"/>
</dbReference>
<keyword evidence="3 12" id="KW-0444">Lipid biosynthesis</keyword>
<evidence type="ECO:0000256" key="10">
    <source>
        <dbReference type="ARBA" id="ARBA00023209"/>
    </source>
</evidence>
<keyword evidence="9 12" id="KW-0472">Membrane</keyword>
<dbReference type="EC" id="2.7.8.-" evidence="12 13"/>
<dbReference type="InterPro" id="IPR025202">
    <property type="entry name" value="PLD-like_dom"/>
</dbReference>
<dbReference type="CDD" id="cd09112">
    <property type="entry name" value="PLDc_CLS_2"/>
    <property type="match status" value="1"/>
</dbReference>
<dbReference type="HAMAP" id="MF_01916">
    <property type="entry name" value="Cardiolipin_synth_Cls"/>
    <property type="match status" value="1"/>
</dbReference>
<evidence type="ECO:0000256" key="7">
    <source>
        <dbReference type="ARBA" id="ARBA00022989"/>
    </source>
</evidence>
<dbReference type="NCBIfam" id="TIGR04265">
    <property type="entry name" value="bac_cardiolipin"/>
    <property type="match status" value="1"/>
</dbReference>
<keyword evidence="4 12" id="KW-0808">Transferase</keyword>
<feature type="domain" description="PLD phosphodiesterase" evidence="14">
    <location>
        <begin position="389"/>
        <end position="416"/>
    </location>
</feature>
<evidence type="ECO:0000313" key="15">
    <source>
        <dbReference type="EMBL" id="MDN7246919.1"/>
    </source>
</evidence>
<keyword evidence="11 12" id="KW-1208">Phospholipid metabolism</keyword>
<evidence type="ECO:0000256" key="4">
    <source>
        <dbReference type="ARBA" id="ARBA00022679"/>
    </source>
</evidence>
<reference evidence="15 16" key="1">
    <citation type="submission" date="2023-07" db="EMBL/GenBank/DDBJ databases">
        <title>Novel species in genus Planococcus.</title>
        <authorList>
            <person name="Ning S."/>
        </authorList>
    </citation>
    <scope>NUCLEOTIDE SEQUENCE [LARGE SCALE GENOMIC DNA]</scope>
    <source>
        <strain evidence="15 16">N017</strain>
    </source>
</reference>
<comment type="function">
    <text evidence="12">Catalyzes the reversible phosphatidyl group transfer from one phosphatidylglycerol molecule to another to form cardiolipin (CL) (diphosphatidylglycerol) and glycerol.</text>
</comment>
<dbReference type="Proteomes" id="UP001172142">
    <property type="component" value="Unassembled WGS sequence"/>
</dbReference>
<keyword evidence="10 12" id="KW-0594">Phospholipid biosynthesis</keyword>
<dbReference type="PROSITE" id="PS50035">
    <property type="entry name" value="PLD"/>
    <property type="match status" value="2"/>
</dbReference>
<comment type="similarity">
    <text evidence="12">Belongs to the phospholipase D family. Cardiolipin synthase subfamily.</text>
</comment>
<evidence type="ECO:0000256" key="2">
    <source>
        <dbReference type="ARBA" id="ARBA00022475"/>
    </source>
</evidence>
<feature type="domain" description="PLD phosphodiesterase" evidence="14">
    <location>
        <begin position="211"/>
        <end position="238"/>
    </location>
</feature>
<feature type="active site" evidence="12">
    <location>
        <position position="223"/>
    </location>
</feature>
<evidence type="ECO:0000256" key="13">
    <source>
        <dbReference type="NCBIfam" id="TIGR04265"/>
    </source>
</evidence>
<dbReference type="SUPFAM" id="SSF56024">
    <property type="entry name" value="Phospholipase D/nuclease"/>
    <property type="match status" value="2"/>
</dbReference>
<dbReference type="CDD" id="cd09110">
    <property type="entry name" value="PLDc_CLS_1"/>
    <property type="match status" value="1"/>
</dbReference>
<feature type="active site" evidence="12">
    <location>
        <position position="401"/>
    </location>
</feature>
<dbReference type="InterPro" id="IPR030874">
    <property type="entry name" value="Cardiolipin_synth_Firmi"/>
</dbReference>
<dbReference type="InterPro" id="IPR022924">
    <property type="entry name" value="Cardiolipin_synthase"/>
</dbReference>
<feature type="active site" evidence="12">
    <location>
        <position position="396"/>
    </location>
</feature>
<keyword evidence="16" id="KW-1185">Reference proteome</keyword>
<comment type="caution">
    <text evidence="12">Lacks conserved residue(s) required for the propagation of feature annotation.</text>
</comment>